<feature type="transmembrane region" description="Helical" evidence="2">
    <location>
        <begin position="30"/>
        <end position="50"/>
    </location>
</feature>
<keyword evidence="2" id="KW-0472">Membrane</keyword>
<name>A0AAV6II02_9ERIC</name>
<evidence type="ECO:0000256" key="2">
    <source>
        <dbReference type="SAM" id="Phobius"/>
    </source>
</evidence>
<dbReference type="Proteomes" id="UP000823749">
    <property type="component" value="Chromosome 11"/>
</dbReference>
<dbReference type="EMBL" id="JACTNZ010000011">
    <property type="protein sequence ID" value="KAG5526290.1"/>
    <property type="molecule type" value="Genomic_DNA"/>
</dbReference>
<proteinExistence type="inferred from homology"/>
<comment type="similarity">
    <text evidence="1">Belongs to the nucleobase:cation symporter-2 (NCS2) (TC 2.A.40) family.</text>
</comment>
<gene>
    <name evidence="3" type="ORF">RHGRI_032540</name>
</gene>
<dbReference type="AlphaFoldDB" id="A0AAV6II02"/>
<evidence type="ECO:0000256" key="1">
    <source>
        <dbReference type="ARBA" id="ARBA00008821"/>
    </source>
</evidence>
<reference evidence="3" key="1">
    <citation type="submission" date="2020-08" db="EMBL/GenBank/DDBJ databases">
        <title>Plant Genome Project.</title>
        <authorList>
            <person name="Zhang R.-G."/>
        </authorList>
    </citation>
    <scope>NUCLEOTIDE SEQUENCE</scope>
    <source>
        <strain evidence="3">WSP0</strain>
        <tissue evidence="3">Leaf</tissue>
    </source>
</reference>
<accession>A0AAV6II02</accession>
<keyword evidence="4" id="KW-1185">Reference proteome</keyword>
<evidence type="ECO:0000313" key="4">
    <source>
        <dbReference type="Proteomes" id="UP000823749"/>
    </source>
</evidence>
<keyword evidence="2" id="KW-1133">Transmembrane helix</keyword>
<protein>
    <submittedName>
        <fullName evidence="3">Uncharacterized protein</fullName>
    </submittedName>
</protein>
<dbReference type="PANTHER" id="PTHR11119">
    <property type="entry name" value="XANTHINE-URACIL / VITAMIN C PERMEASE FAMILY MEMBER"/>
    <property type="match status" value="1"/>
</dbReference>
<comment type="caution">
    <text evidence="3">The sequence shown here is derived from an EMBL/GenBank/DDBJ whole genome shotgun (WGS) entry which is preliminary data.</text>
</comment>
<sequence length="100" mass="11670">MSLQLLMVSQVFSCLEKLKGISNHYLQFNTIVEIIFTSPATVAVLIAVFLDCTIRPSRTDSGIFDNGRHWWERFRDFDKHPMSREFYYLPSGLTKYFPSV</sequence>
<evidence type="ECO:0000313" key="3">
    <source>
        <dbReference type="EMBL" id="KAG5526290.1"/>
    </source>
</evidence>
<keyword evidence="2" id="KW-0812">Transmembrane</keyword>
<organism evidence="3 4">
    <name type="scientific">Rhododendron griersonianum</name>
    <dbReference type="NCBI Taxonomy" id="479676"/>
    <lineage>
        <taxon>Eukaryota</taxon>
        <taxon>Viridiplantae</taxon>
        <taxon>Streptophyta</taxon>
        <taxon>Embryophyta</taxon>
        <taxon>Tracheophyta</taxon>
        <taxon>Spermatophyta</taxon>
        <taxon>Magnoliopsida</taxon>
        <taxon>eudicotyledons</taxon>
        <taxon>Gunneridae</taxon>
        <taxon>Pentapetalae</taxon>
        <taxon>asterids</taxon>
        <taxon>Ericales</taxon>
        <taxon>Ericaceae</taxon>
        <taxon>Ericoideae</taxon>
        <taxon>Rhodoreae</taxon>
        <taxon>Rhododendron</taxon>
    </lineage>
</organism>